<feature type="domain" description="DUF4372" evidence="6">
    <location>
        <begin position="3"/>
        <end position="75"/>
    </location>
</feature>
<protein>
    <submittedName>
        <fullName evidence="7">IS4 family transposase</fullName>
    </submittedName>
</protein>
<gene>
    <name evidence="7" type="ORF">NE651_14890</name>
</gene>
<evidence type="ECO:0000313" key="7">
    <source>
        <dbReference type="EMBL" id="MCQ5084167.1"/>
    </source>
</evidence>
<dbReference type="Pfam" id="PF01609">
    <property type="entry name" value="DDE_Tnp_1"/>
    <property type="match status" value="1"/>
</dbReference>
<dbReference type="InterPro" id="IPR012337">
    <property type="entry name" value="RNaseH-like_sf"/>
</dbReference>
<evidence type="ECO:0000256" key="1">
    <source>
        <dbReference type="ARBA" id="ARBA00010075"/>
    </source>
</evidence>
<dbReference type="Pfam" id="PF14294">
    <property type="entry name" value="DUF4372"/>
    <property type="match status" value="1"/>
</dbReference>
<dbReference type="GO" id="GO:0003677">
    <property type="term" value="F:DNA binding"/>
    <property type="evidence" value="ECO:0007669"/>
    <property type="project" value="UniProtKB-KW"/>
</dbReference>
<sequence length="388" mass="44758">MFTGKTVFAQLMSLIPRRDFNACVARYKGDYRSRNLSCYDQFLVMCLAQYASKNSLRDIEASLIAVEHKLYHSGINYAVPRNTLAKANEQRDWRIYRDFGQALIKRVRPLYAEDPFRLDIDNMVYAFDSSTISLCLKLCPWAKFRTTKAGIKMHTLLDLRGNLPVYIHLTDASVHDVKALDTLCVEMGAIYLLDKGYVDFFRLFNHIHMNGAFFVTRAKDNMLYEVVESKGSDPEAGIISDEIIKLTGIKPSKCYPETLRMVIYEDFATGKVYRFLTNHLGYEALTIAALYRERWNVELFFKWIKQHLHIKSFYGTSENAVYTQIWIAVCSFLILALAKKKLGLEQSLYTISQTLGFVLFEKVPINQLFNKNQNSVSTDEYPNLFSIS</sequence>
<dbReference type="RefSeq" id="WP_256166638.1">
    <property type="nucleotide sequence ID" value="NZ_JANGBQ010000048.1"/>
</dbReference>
<name>A0AAJ1FF57_9BACT</name>
<proteinExistence type="inferred from homology"/>
<organism evidence="7 8">
    <name type="scientific">Alistipes onderdonkii</name>
    <dbReference type="NCBI Taxonomy" id="328813"/>
    <lineage>
        <taxon>Bacteria</taxon>
        <taxon>Pseudomonadati</taxon>
        <taxon>Bacteroidota</taxon>
        <taxon>Bacteroidia</taxon>
        <taxon>Bacteroidales</taxon>
        <taxon>Rikenellaceae</taxon>
        <taxon>Alistipes</taxon>
    </lineage>
</organism>
<evidence type="ECO:0000256" key="2">
    <source>
        <dbReference type="ARBA" id="ARBA00022578"/>
    </source>
</evidence>
<reference evidence="7" key="1">
    <citation type="submission" date="2022-06" db="EMBL/GenBank/DDBJ databases">
        <title>Isolation of gut microbiota from human fecal samples.</title>
        <authorList>
            <person name="Pamer E.G."/>
            <person name="Barat B."/>
            <person name="Waligurski E."/>
            <person name="Medina S."/>
            <person name="Paddock L."/>
            <person name="Mostad J."/>
        </authorList>
    </citation>
    <scope>NUCLEOTIDE SEQUENCE</scope>
    <source>
        <strain evidence="7">DFI.6.22</strain>
    </source>
</reference>
<dbReference type="PANTHER" id="PTHR33258">
    <property type="entry name" value="TRANSPOSASE INSL FOR INSERTION SEQUENCE ELEMENT IS186A-RELATED"/>
    <property type="match status" value="1"/>
</dbReference>
<dbReference type="EMBL" id="JANGBQ010000048">
    <property type="protein sequence ID" value="MCQ5084167.1"/>
    <property type="molecule type" value="Genomic_DNA"/>
</dbReference>
<dbReference type="GO" id="GO:0004803">
    <property type="term" value="F:transposase activity"/>
    <property type="evidence" value="ECO:0007669"/>
    <property type="project" value="InterPro"/>
</dbReference>
<evidence type="ECO:0000256" key="4">
    <source>
        <dbReference type="ARBA" id="ARBA00023172"/>
    </source>
</evidence>
<keyword evidence="2" id="KW-0815">Transposition</keyword>
<keyword evidence="3" id="KW-0238">DNA-binding</keyword>
<dbReference type="InterPro" id="IPR002559">
    <property type="entry name" value="Transposase_11"/>
</dbReference>
<dbReference type="Proteomes" id="UP001205035">
    <property type="component" value="Unassembled WGS sequence"/>
</dbReference>
<evidence type="ECO:0000313" key="8">
    <source>
        <dbReference type="Proteomes" id="UP001205035"/>
    </source>
</evidence>
<dbReference type="NCBIfam" id="NF033592">
    <property type="entry name" value="transpos_IS4_1"/>
    <property type="match status" value="1"/>
</dbReference>
<accession>A0AAJ1FF57</accession>
<dbReference type="SUPFAM" id="SSF53098">
    <property type="entry name" value="Ribonuclease H-like"/>
    <property type="match status" value="1"/>
</dbReference>
<evidence type="ECO:0000259" key="5">
    <source>
        <dbReference type="Pfam" id="PF01609"/>
    </source>
</evidence>
<comment type="caution">
    <text evidence="7">The sequence shown here is derived from an EMBL/GenBank/DDBJ whole genome shotgun (WGS) entry which is preliminary data.</text>
</comment>
<dbReference type="InterPro" id="IPR025399">
    <property type="entry name" value="DUF4372"/>
</dbReference>
<evidence type="ECO:0000259" key="6">
    <source>
        <dbReference type="Pfam" id="PF14294"/>
    </source>
</evidence>
<keyword evidence="4" id="KW-0233">DNA recombination</keyword>
<dbReference type="PANTHER" id="PTHR33258:SF1">
    <property type="entry name" value="TRANSPOSASE INSL FOR INSERTION SEQUENCE ELEMENT IS186A-RELATED"/>
    <property type="match status" value="1"/>
</dbReference>
<dbReference type="GO" id="GO:0006313">
    <property type="term" value="P:DNA transposition"/>
    <property type="evidence" value="ECO:0007669"/>
    <property type="project" value="InterPro"/>
</dbReference>
<dbReference type="InterPro" id="IPR047952">
    <property type="entry name" value="Transpos_IS4"/>
</dbReference>
<feature type="domain" description="Transposase IS4-like" evidence="5">
    <location>
        <begin position="124"/>
        <end position="331"/>
    </location>
</feature>
<comment type="similarity">
    <text evidence="1">Belongs to the transposase 11 family.</text>
</comment>
<evidence type="ECO:0000256" key="3">
    <source>
        <dbReference type="ARBA" id="ARBA00023125"/>
    </source>
</evidence>
<dbReference type="AlphaFoldDB" id="A0AAJ1FF57"/>